<feature type="transmembrane region" description="Helical" evidence="8">
    <location>
        <begin position="144"/>
        <end position="165"/>
    </location>
</feature>
<comment type="similarity">
    <text evidence="2">Belongs to the major facilitator superfamily.</text>
</comment>
<keyword evidence="5 8" id="KW-0812">Transmembrane</keyword>
<feature type="transmembrane region" description="Helical" evidence="8">
    <location>
        <begin position="351"/>
        <end position="369"/>
    </location>
</feature>
<feature type="transmembrane region" description="Helical" evidence="8">
    <location>
        <begin position="312"/>
        <end position="330"/>
    </location>
</feature>
<dbReference type="GO" id="GO:0022857">
    <property type="term" value="F:transmembrane transporter activity"/>
    <property type="evidence" value="ECO:0007669"/>
    <property type="project" value="InterPro"/>
</dbReference>
<dbReference type="PANTHER" id="PTHR43271:SF1">
    <property type="entry name" value="INNER MEMBRANE TRANSPORT PROTEIN YNFM"/>
    <property type="match status" value="1"/>
</dbReference>
<dbReference type="GO" id="GO:0005886">
    <property type="term" value="C:plasma membrane"/>
    <property type="evidence" value="ECO:0007669"/>
    <property type="project" value="UniProtKB-SubCell"/>
</dbReference>
<dbReference type="Pfam" id="PF07690">
    <property type="entry name" value="MFS_1"/>
    <property type="match status" value="2"/>
</dbReference>
<dbReference type="SUPFAM" id="SSF103473">
    <property type="entry name" value="MFS general substrate transporter"/>
    <property type="match status" value="1"/>
</dbReference>
<feature type="transmembrane region" description="Helical" evidence="8">
    <location>
        <begin position="375"/>
        <end position="394"/>
    </location>
</feature>
<feature type="transmembrane region" description="Helical" evidence="8">
    <location>
        <begin position="21"/>
        <end position="41"/>
    </location>
</feature>
<protein>
    <submittedName>
        <fullName evidence="10">MFS transporter, YNFM family, putative membrane transport protein</fullName>
    </submittedName>
</protein>
<evidence type="ECO:0000259" key="9">
    <source>
        <dbReference type="PROSITE" id="PS50850"/>
    </source>
</evidence>
<dbReference type="RefSeq" id="WP_092689084.1">
    <property type="nucleotide sequence ID" value="NZ_FNPK01000006.1"/>
</dbReference>
<feature type="domain" description="Major facilitator superfamily (MFS) profile" evidence="9">
    <location>
        <begin position="15"/>
        <end position="398"/>
    </location>
</feature>
<proteinExistence type="inferred from homology"/>
<dbReference type="PROSITE" id="PS00216">
    <property type="entry name" value="SUGAR_TRANSPORT_1"/>
    <property type="match status" value="1"/>
</dbReference>
<feature type="transmembrane region" description="Helical" evidence="8">
    <location>
        <begin position="289"/>
        <end position="306"/>
    </location>
</feature>
<evidence type="ECO:0000256" key="6">
    <source>
        <dbReference type="ARBA" id="ARBA00022989"/>
    </source>
</evidence>
<keyword evidence="4" id="KW-1003">Cell membrane</keyword>
<dbReference type="PROSITE" id="PS50850">
    <property type="entry name" value="MFS"/>
    <property type="match status" value="1"/>
</dbReference>
<feature type="transmembrane region" description="Helical" evidence="8">
    <location>
        <begin position="110"/>
        <end position="132"/>
    </location>
</feature>
<dbReference type="EMBL" id="FNPK01000006">
    <property type="protein sequence ID" value="SDY26701.1"/>
    <property type="molecule type" value="Genomic_DNA"/>
</dbReference>
<evidence type="ECO:0000313" key="10">
    <source>
        <dbReference type="EMBL" id="SDY26701.1"/>
    </source>
</evidence>
<evidence type="ECO:0000256" key="3">
    <source>
        <dbReference type="ARBA" id="ARBA00022448"/>
    </source>
</evidence>
<evidence type="ECO:0000256" key="5">
    <source>
        <dbReference type="ARBA" id="ARBA00022692"/>
    </source>
</evidence>
<dbReference type="CDD" id="cd17324">
    <property type="entry name" value="MFS_NepI_like"/>
    <property type="match status" value="1"/>
</dbReference>
<feature type="transmembrane region" description="Helical" evidence="8">
    <location>
        <begin position="258"/>
        <end position="277"/>
    </location>
</feature>
<evidence type="ECO:0000313" key="11">
    <source>
        <dbReference type="Proteomes" id="UP000199035"/>
    </source>
</evidence>
<evidence type="ECO:0000256" key="1">
    <source>
        <dbReference type="ARBA" id="ARBA00004651"/>
    </source>
</evidence>
<dbReference type="STRING" id="595670.SAMN05421643_106137"/>
<dbReference type="InterPro" id="IPR011701">
    <property type="entry name" value="MFS"/>
</dbReference>
<dbReference type="Proteomes" id="UP000199035">
    <property type="component" value="Unassembled WGS sequence"/>
</dbReference>
<evidence type="ECO:0000256" key="4">
    <source>
        <dbReference type="ARBA" id="ARBA00022475"/>
    </source>
</evidence>
<feature type="transmembrane region" description="Helical" evidence="8">
    <location>
        <begin position="171"/>
        <end position="193"/>
    </location>
</feature>
<dbReference type="AlphaFoldDB" id="A0A1H3IG74"/>
<dbReference type="PANTHER" id="PTHR43271">
    <property type="entry name" value="BLL2771 PROTEIN"/>
    <property type="match status" value="1"/>
</dbReference>
<dbReference type="InterPro" id="IPR005829">
    <property type="entry name" value="Sugar_transporter_CS"/>
</dbReference>
<keyword evidence="3" id="KW-0813">Transport</keyword>
<comment type="subcellular location">
    <subcellularLocation>
        <location evidence="1">Cell membrane</location>
        <topology evidence="1">Multi-pass membrane protein</topology>
    </subcellularLocation>
</comment>
<accession>A0A1H3IG74</accession>
<name>A0A1H3IG74_9GAMM</name>
<evidence type="ECO:0000256" key="2">
    <source>
        <dbReference type="ARBA" id="ARBA00008335"/>
    </source>
</evidence>
<organism evidence="10 11">
    <name type="scientific">Acinetobacter kyonggiensis</name>
    <dbReference type="NCBI Taxonomy" id="595670"/>
    <lineage>
        <taxon>Bacteria</taxon>
        <taxon>Pseudomonadati</taxon>
        <taxon>Pseudomonadota</taxon>
        <taxon>Gammaproteobacteria</taxon>
        <taxon>Moraxellales</taxon>
        <taxon>Moraxellaceae</taxon>
        <taxon>Acinetobacter</taxon>
    </lineage>
</organism>
<sequence length="401" mass="43945">MKVHAVLAINSGMSEFKKAGFALFLLGFASFSLIYCVQPLLPEFTSSFHIAPSASALALSMTTGFLAFSIMLSSAFSQVLGRRGLMFCSMFLAGLLNIICAISPNWQMLIFSRSIEGFVLGGVPAVAMAWIAEEINPKDLSRTMGLYIAGTAFGGMMGRVGMGLLTEIFSWRVSMAVLGLICLFCALGFIKLLPDSKNFTQRKAMSLSFHLNAWLEHLKNIQLVRIYSIGFLMTSVFVTLFNYVTFRFSSAPYHLSQTQISLIFLSYSFGIVSSSIAGNLADRIGRKPILYFGFILMLVGVCFTLSKSLFYIVLGIAIVTTGFFISHSIASSNVGELARENKGHAASLYLLFYYLGSSIVGSMSGLIWQKQGWDGIVILNVCLIILALIVIAFTQRERVLD</sequence>
<evidence type="ECO:0000256" key="8">
    <source>
        <dbReference type="SAM" id="Phobius"/>
    </source>
</evidence>
<feature type="transmembrane region" description="Helical" evidence="8">
    <location>
        <begin position="226"/>
        <end position="246"/>
    </location>
</feature>
<reference evidence="11" key="1">
    <citation type="submission" date="2016-10" db="EMBL/GenBank/DDBJ databases">
        <authorList>
            <person name="Varghese N."/>
            <person name="Submissions S."/>
        </authorList>
    </citation>
    <scope>NUCLEOTIDE SEQUENCE [LARGE SCALE GENOMIC DNA]</scope>
    <source>
        <strain evidence="11">ANC 5109</strain>
    </source>
</reference>
<keyword evidence="7 8" id="KW-0472">Membrane</keyword>
<dbReference type="InterPro" id="IPR036259">
    <property type="entry name" value="MFS_trans_sf"/>
</dbReference>
<feature type="transmembrane region" description="Helical" evidence="8">
    <location>
        <begin position="53"/>
        <end position="72"/>
    </location>
</feature>
<dbReference type="Gene3D" id="1.20.1250.20">
    <property type="entry name" value="MFS general substrate transporter like domains"/>
    <property type="match status" value="1"/>
</dbReference>
<feature type="transmembrane region" description="Helical" evidence="8">
    <location>
        <begin position="84"/>
        <end position="104"/>
    </location>
</feature>
<evidence type="ECO:0000256" key="7">
    <source>
        <dbReference type="ARBA" id="ARBA00023136"/>
    </source>
</evidence>
<gene>
    <name evidence="10" type="ORF">SAMN05421643_106137</name>
</gene>
<keyword evidence="11" id="KW-1185">Reference proteome</keyword>
<keyword evidence="6 8" id="KW-1133">Transmembrane helix</keyword>
<dbReference type="InterPro" id="IPR020846">
    <property type="entry name" value="MFS_dom"/>
</dbReference>